<evidence type="ECO:0000313" key="2">
    <source>
        <dbReference type="EMBL" id="EKF37859.1"/>
    </source>
</evidence>
<keyword evidence="3" id="KW-1185">Reference proteome</keyword>
<feature type="compositionally biased region" description="Basic residues" evidence="1">
    <location>
        <begin position="268"/>
        <end position="284"/>
    </location>
</feature>
<protein>
    <submittedName>
        <fullName evidence="2">Uncharacterized protein</fullName>
    </submittedName>
</protein>
<accession>K2NJC2</accession>
<organism evidence="2 3">
    <name type="scientific">Trypanosoma cruzi marinkellei</name>
    <dbReference type="NCBI Taxonomy" id="85056"/>
    <lineage>
        <taxon>Eukaryota</taxon>
        <taxon>Discoba</taxon>
        <taxon>Euglenozoa</taxon>
        <taxon>Kinetoplastea</taxon>
        <taxon>Metakinetoplastina</taxon>
        <taxon>Trypanosomatida</taxon>
        <taxon>Trypanosomatidae</taxon>
        <taxon>Trypanosoma</taxon>
        <taxon>Schizotrypanum</taxon>
    </lineage>
</organism>
<feature type="compositionally biased region" description="Low complexity" evidence="1">
    <location>
        <begin position="172"/>
        <end position="181"/>
    </location>
</feature>
<gene>
    <name evidence="2" type="ORF">MOQ_001937</name>
</gene>
<proteinExistence type="predicted"/>
<evidence type="ECO:0000313" key="3">
    <source>
        <dbReference type="Proteomes" id="UP000007350"/>
    </source>
</evidence>
<dbReference type="AlphaFoldDB" id="K2NJC2"/>
<sequence length="373" mass="42126">MPLGEPQFATVSLLLGDAVEGTFRVPITDETTVRRLAKDAMHRLIARSNTARHVIPRDKISVSEVFVKSGTDKVEIFAQDLVNQVVLVKEEVLYMRLRVRETVAAEKGEEFLTTTASTVGATTSNFDKNGRMDSTTVQAVDVHSSTEEPPQEKASKGKKNSVGTEKPVNHTSSSFVSSAAAAEEKCEVRHGKRSKQEGGEETEVKKEDVRTVAGGEKGTGAGRRLGWGPEAHKCFADNYIASPNRLMQKCRAKRKATAKKEKTPVTKLKGKKNCRKRSHHRRWMLSRSRSDDWGGVLRPRNIFLTTMSPLPIGLHGSSDKKNACKKKRRRKRKKRQDKNDRRRKRRRRQQRGNRIRHLLTQPFQALSNRWKNA</sequence>
<comment type="caution">
    <text evidence="2">The sequence shown here is derived from an EMBL/GenBank/DDBJ whole genome shotgun (WGS) entry which is preliminary data.</text>
</comment>
<feature type="compositionally biased region" description="Gly residues" evidence="1">
    <location>
        <begin position="215"/>
        <end position="224"/>
    </location>
</feature>
<evidence type="ECO:0000256" key="1">
    <source>
        <dbReference type="SAM" id="MobiDB-lite"/>
    </source>
</evidence>
<dbReference type="Proteomes" id="UP000007350">
    <property type="component" value="Unassembled WGS sequence"/>
</dbReference>
<feature type="region of interest" description="Disordered" evidence="1">
    <location>
        <begin position="138"/>
        <end position="224"/>
    </location>
</feature>
<reference evidence="2 3" key="1">
    <citation type="journal article" date="2012" name="BMC Genomics">
        <title>Comparative genomic analysis of human infective Trypanosoma cruzi lineages with the bat-restricted subspecies T. cruzi marinkellei.</title>
        <authorList>
            <person name="Franzen O."/>
            <person name="Talavera-Lopez C."/>
            <person name="Ochaya S."/>
            <person name="Butler C.E."/>
            <person name="Messenger L.A."/>
            <person name="Lewis M.D."/>
            <person name="Llewellyn M.S."/>
            <person name="Marinkelle C.J."/>
            <person name="Tyler K.M."/>
            <person name="Miles M.A."/>
            <person name="Andersson B."/>
        </authorList>
    </citation>
    <scope>NUCLEOTIDE SEQUENCE [LARGE SCALE GENOMIC DNA]</scope>
    <source>
        <strain evidence="2 3">B7</strain>
    </source>
</reference>
<feature type="compositionally biased region" description="Basic and acidic residues" evidence="1">
    <location>
        <begin position="144"/>
        <end position="155"/>
    </location>
</feature>
<name>K2NJC2_TRYCR</name>
<dbReference type="OrthoDB" id="267291at2759"/>
<dbReference type="EMBL" id="AHKC01008160">
    <property type="protein sequence ID" value="EKF37859.1"/>
    <property type="molecule type" value="Genomic_DNA"/>
</dbReference>
<feature type="compositionally biased region" description="Basic residues" evidence="1">
    <location>
        <begin position="323"/>
        <end position="356"/>
    </location>
</feature>
<feature type="compositionally biased region" description="Basic and acidic residues" evidence="1">
    <location>
        <begin position="182"/>
        <end position="210"/>
    </location>
</feature>
<feature type="region of interest" description="Disordered" evidence="1">
    <location>
        <begin position="254"/>
        <end position="286"/>
    </location>
</feature>
<feature type="region of interest" description="Disordered" evidence="1">
    <location>
        <begin position="307"/>
        <end position="356"/>
    </location>
</feature>